<dbReference type="PANTHER" id="PTHR47358">
    <property type="entry name" value="E3 UBIQUITIN-PROTEIN LIGASE HOS1"/>
    <property type="match status" value="1"/>
</dbReference>
<proteinExistence type="predicted"/>
<keyword evidence="2" id="KW-0539">Nucleus</keyword>
<dbReference type="STRING" id="436017.A4S6N4"/>
<evidence type="ECO:0000313" key="6">
    <source>
        <dbReference type="EMBL" id="ABP01194.1"/>
    </source>
</evidence>
<dbReference type="GO" id="GO:0016567">
    <property type="term" value="P:protein ubiquitination"/>
    <property type="evidence" value="ECO:0007669"/>
    <property type="project" value="InterPro"/>
</dbReference>
<dbReference type="Proteomes" id="UP000001568">
    <property type="component" value="Chromosome 13"/>
</dbReference>
<gene>
    <name evidence="5" type="ORF">OSTLU_17874</name>
    <name evidence="6" type="ORF">OSTLU_25943</name>
</gene>
<protein>
    <recommendedName>
        <fullName evidence="4">ELYS-like domain-containing protein</fullName>
    </recommendedName>
</protein>
<reference evidence="5 7" key="1">
    <citation type="journal article" date="2007" name="Proc. Natl. Acad. Sci. U.S.A.">
        <title>The tiny eukaryote Ostreococcus provides genomic insights into the paradox of plankton speciation.</title>
        <authorList>
            <person name="Palenik B."/>
            <person name="Grimwood J."/>
            <person name="Aerts A."/>
            <person name="Rouze P."/>
            <person name="Salamov A."/>
            <person name="Putnam N."/>
            <person name="Dupont C."/>
            <person name="Jorgensen R."/>
            <person name="Derelle E."/>
            <person name="Rombauts S."/>
            <person name="Zhou K."/>
            <person name="Otillar R."/>
            <person name="Merchant S.S."/>
            <person name="Podell S."/>
            <person name="Gaasterland T."/>
            <person name="Napoli C."/>
            <person name="Gendler K."/>
            <person name="Manuell A."/>
            <person name="Tai V."/>
            <person name="Vallon O."/>
            <person name="Piganeau G."/>
            <person name="Jancek S."/>
            <person name="Heijde M."/>
            <person name="Jabbari K."/>
            <person name="Bowler C."/>
            <person name="Lohr M."/>
            <person name="Robbens S."/>
            <person name="Werner G."/>
            <person name="Dubchak I."/>
            <person name="Pazour G.J."/>
            <person name="Ren Q."/>
            <person name="Paulsen I."/>
            <person name="Delwiche C."/>
            <person name="Schmutz J."/>
            <person name="Rokhsar D."/>
            <person name="Van de Peer Y."/>
            <person name="Moreau H."/>
            <person name="Grigoriev I.V."/>
        </authorList>
    </citation>
    <scope>NUCLEOTIDE SEQUENCE [LARGE SCALE GENOMIC DNA]</scope>
    <source>
        <strain evidence="5 7">CCE9901</strain>
    </source>
</reference>
<dbReference type="EMBL" id="CP000601">
    <property type="protein sequence ID" value="ABP01194.1"/>
    <property type="molecule type" value="Genomic_DNA"/>
</dbReference>
<dbReference type="eggNOG" id="ENOG502QUFI">
    <property type="taxonomic scope" value="Eukaryota"/>
</dbReference>
<dbReference type="EMBL" id="CP000593">
    <property type="protein sequence ID" value="ABO99412.1"/>
    <property type="molecule type" value="Genomic_DNA"/>
</dbReference>
<dbReference type="Pfam" id="PF13934">
    <property type="entry name" value="ELYS"/>
    <property type="match status" value="1"/>
</dbReference>
<evidence type="ECO:0000256" key="1">
    <source>
        <dbReference type="ARBA" id="ARBA00004123"/>
    </source>
</evidence>
<organism evidence="5 7">
    <name type="scientific">Ostreococcus lucimarinus (strain CCE9901)</name>
    <dbReference type="NCBI Taxonomy" id="436017"/>
    <lineage>
        <taxon>Eukaryota</taxon>
        <taxon>Viridiplantae</taxon>
        <taxon>Chlorophyta</taxon>
        <taxon>Mamiellophyceae</taxon>
        <taxon>Mamiellales</taxon>
        <taxon>Bathycoccaceae</taxon>
        <taxon>Ostreococcus</taxon>
    </lineage>
</organism>
<dbReference type="InterPro" id="IPR044718">
    <property type="entry name" value="HOS1"/>
</dbReference>
<evidence type="ECO:0000256" key="3">
    <source>
        <dbReference type="SAM" id="MobiDB-lite"/>
    </source>
</evidence>
<dbReference type="GeneID" id="5005185"/>
<accession>A4S6N4</accession>
<evidence type="ECO:0000256" key="2">
    <source>
        <dbReference type="ARBA" id="ARBA00023242"/>
    </source>
</evidence>
<feature type="compositionally biased region" description="Low complexity" evidence="3">
    <location>
        <begin position="849"/>
        <end position="858"/>
    </location>
</feature>
<sequence length="1476" mass="167024">MDAPELAIALDELAILPPASLAHVPTLRAAHAALRSSQCPGVAAAPARDVADAPEQLDVDRLHDVFDACARAGCASVIAHYVDEVCLSDDGRFSSDDGAEAYARDGACASAWARRATRRASERVHASAGRPREARVAAVEDAMRTLEAARRTVEALGGWREDGDEANAEREALRATADEVVTRQLQAEALLWAAREGLSDAVGARYGGPAAWAGAVQRRRSAAANGDARFGGANATTFLDDLLAGVGEHQPAYPFKTVTDAAKCVFVDGSASPAALVAKKCLFLYFLLDSGLPHDGSPMEYARQARIHPRLFQETRAAVLLDDSENEASLDEACALLPRVAHPLLPVKFIASLARRGRATTALMVARARAPSSSDTEAIGLDVSIRLACGLIAEAFIAVRDAFKTFPELRGDSKSGAYLVSLLLDHGVEKLCLDKVLELPFYGEMEKLLLDLLWARRSEVPVETGILYLLNRGRALEASELFSKARSEGRLEDEHAAKLVKRMQESLSRLPVPQKVLVAEAARQRGDDDALLARSLVVRDASEDALATTASALLIDEVKEFEAVLKSEDAAVGILPFLKPPIELARERREPSIDSATAALATTMLRSFWDVVGAAVVSADDDDASREDSNAPLRAGSCVAMYALGAREGRGMYAARDGGGRSTRANDAPAATEGKRALEFSCATLRRDGVSTSTSASGGGADIDSLMLTARDASTQLVVLRFGEFYGFRSHAAGGKLLQARRKAASELCFYNYNFGVCEQWELVSVDHERATYGRAMLFRNRRFEHVTINAAVVEVPKEFLPKYALDDMSLYDDDLAYVEYGTSYYGSDTESESSVLNLKPLAAPPSPSAAANASPSKPKSKQKRVEQQPVLIEPPKPAESAPSWLSAAIVEKWTRIFKDEIEIRRGVERELEGLREELKIVEKSWMNSVQTVQLEFESINNEALKTMRKTMQQKMRKRVQAVQVKAIERMTRTSARAFRDETFKRWRAFADKERRKRVGVVRFLLRADRRGLGAAFDAWKNYANTRKLKRERDALLSARRRESLARQFFDRWKSCASESNQTRRIAARAHRRALTDKSRELKQKVFVSWYLYAKRGKHVAKIQRLAVHKMRERLMFDAFECWKNRAEERKSFTQRLMRTFARWDNRTACAAFLKWKEVVDDSRHAKKTYNGVLLCWNKDSRKTLTKLHFFAWRTTARFVRVHREKMYAVTRERMKNNTTRIVFHNWKMLSARRQREEQHQRGVVHAMASLRFKYIRANFDAWRSQTIKSAFRKHTVSKFMNKLRRYELLRAFQGWRYRTHTLRTQRRSVAATLTRWRQRVLLSSWNQWKFATQEHSKLIAVSALAIFNRQRQSRLRRSFAIWRGMWRAQMVALVKMRASHQFATRNHYFTRWRNAIRQREEMQRMVVSKRVTHNLFLDWYWETFGEQFTRLIEGNDTDEYQTLVRVDDPEVELFHTPLRTPEKVFWSPPKPRRIL</sequence>
<keyword evidence="7" id="KW-1185">Reference proteome</keyword>
<name>A4S6N4_OSTLU</name>
<feature type="region of interest" description="Disordered" evidence="3">
    <location>
        <begin position="844"/>
        <end position="881"/>
    </location>
</feature>
<dbReference type="KEGG" id="olu:OSTLU_25943"/>
<dbReference type="InterPro" id="IPR025151">
    <property type="entry name" value="ELYS_dom"/>
</dbReference>
<dbReference type="Gramene" id="ABP01194">
    <property type="protein sequence ID" value="ABP01194"/>
    <property type="gene ID" value="OSTLU_25943"/>
</dbReference>
<feature type="domain" description="ELYS-like" evidence="4">
    <location>
        <begin position="237"/>
        <end position="454"/>
    </location>
</feature>
<dbReference type="RefSeq" id="XP_001421119.1">
    <property type="nucleotide sequence ID" value="XM_001421082.1"/>
</dbReference>
<dbReference type="GO" id="GO:0004842">
    <property type="term" value="F:ubiquitin-protein transferase activity"/>
    <property type="evidence" value="ECO:0007669"/>
    <property type="project" value="InterPro"/>
</dbReference>
<dbReference type="PANTHER" id="PTHR47358:SF2">
    <property type="entry name" value="E3 UBIQUITIN-PROTEIN LIGASE HOS1"/>
    <property type="match status" value="1"/>
</dbReference>
<evidence type="ECO:0000259" key="4">
    <source>
        <dbReference type="Pfam" id="PF13934"/>
    </source>
</evidence>
<dbReference type="RefSeq" id="XP_001422835.1">
    <property type="nucleotide sequence ID" value="XM_001422798.1"/>
</dbReference>
<dbReference type="GO" id="GO:0005634">
    <property type="term" value="C:nucleus"/>
    <property type="evidence" value="ECO:0007669"/>
    <property type="project" value="UniProtKB-SubCell"/>
</dbReference>
<evidence type="ECO:0000313" key="7">
    <source>
        <dbReference type="Proteomes" id="UP000001568"/>
    </source>
</evidence>
<evidence type="ECO:0000313" key="5">
    <source>
        <dbReference type="EMBL" id="ABO99412.1"/>
    </source>
</evidence>
<dbReference type="Gramene" id="ABO99412">
    <property type="protein sequence ID" value="ABO99412"/>
    <property type="gene ID" value="OSTLU_17874"/>
</dbReference>
<dbReference type="HOGENOM" id="CLU_249932_0_0_1"/>
<dbReference type="OrthoDB" id="498704at2759"/>
<dbReference type="KEGG" id="olu:OSTLU_17874"/>
<dbReference type="GeneID" id="5006893"/>
<comment type="subcellular location">
    <subcellularLocation>
        <location evidence="1">Nucleus</location>
    </subcellularLocation>
</comment>
<dbReference type="Proteomes" id="UP000001568">
    <property type="component" value="Chromosome 21"/>
</dbReference>